<keyword evidence="9 10" id="KW-0413">Isomerase</keyword>
<evidence type="ECO:0000256" key="10">
    <source>
        <dbReference type="RuleBase" id="RU366046"/>
    </source>
</evidence>
<dbReference type="CDD" id="cd05247">
    <property type="entry name" value="UDP_G4E_1_SDR_e"/>
    <property type="match status" value="1"/>
</dbReference>
<evidence type="ECO:0000313" key="12">
    <source>
        <dbReference type="EMBL" id="ANF57785.1"/>
    </source>
</evidence>
<evidence type="ECO:0000256" key="8">
    <source>
        <dbReference type="ARBA" id="ARBA00023144"/>
    </source>
</evidence>
<evidence type="ECO:0000256" key="2">
    <source>
        <dbReference type="ARBA" id="ARBA00001911"/>
    </source>
</evidence>
<dbReference type="InterPro" id="IPR005886">
    <property type="entry name" value="UDP_G4E"/>
</dbReference>
<dbReference type="Gene3D" id="3.90.25.10">
    <property type="entry name" value="UDP-galactose 4-epimerase, domain 1"/>
    <property type="match status" value="1"/>
</dbReference>
<evidence type="ECO:0000256" key="5">
    <source>
        <dbReference type="ARBA" id="ARBA00013189"/>
    </source>
</evidence>
<organism evidence="12 13">
    <name type="scientific">Halotalea alkalilenta</name>
    <dbReference type="NCBI Taxonomy" id="376489"/>
    <lineage>
        <taxon>Bacteria</taxon>
        <taxon>Pseudomonadati</taxon>
        <taxon>Pseudomonadota</taxon>
        <taxon>Gammaproteobacteria</taxon>
        <taxon>Oceanospirillales</taxon>
        <taxon>Halomonadaceae</taxon>
        <taxon>Halotalea</taxon>
    </lineage>
</organism>
<keyword evidence="8" id="KW-0299">Galactose metabolism</keyword>
<feature type="domain" description="NAD-dependent epimerase/dehydratase" evidence="11">
    <location>
        <begin position="2"/>
        <end position="261"/>
    </location>
</feature>
<dbReference type="GO" id="GO:0003978">
    <property type="term" value="F:UDP-glucose 4-epimerase activity"/>
    <property type="evidence" value="ECO:0007669"/>
    <property type="project" value="UniProtKB-UniRule"/>
</dbReference>
<dbReference type="UniPathway" id="UPA00214"/>
<dbReference type="RefSeq" id="WP_064122710.1">
    <property type="nucleotide sequence ID" value="NZ_CP015243.1"/>
</dbReference>
<dbReference type="PANTHER" id="PTHR43725">
    <property type="entry name" value="UDP-GLUCOSE 4-EPIMERASE"/>
    <property type="match status" value="1"/>
</dbReference>
<evidence type="ECO:0000256" key="6">
    <source>
        <dbReference type="ARBA" id="ARBA00018569"/>
    </source>
</evidence>
<dbReference type="EMBL" id="CP015243">
    <property type="protein sequence ID" value="ANF57785.1"/>
    <property type="molecule type" value="Genomic_DNA"/>
</dbReference>
<proteinExistence type="inferred from homology"/>
<keyword evidence="7 10" id="KW-0520">NAD</keyword>
<dbReference type="InterPro" id="IPR036291">
    <property type="entry name" value="NAD(P)-bd_dom_sf"/>
</dbReference>
<reference evidence="12 13" key="1">
    <citation type="submission" date="2016-04" db="EMBL/GenBank/DDBJ databases">
        <title>Complete Genome Sequence of Halotalea alkalilenta IHB B 13600.</title>
        <authorList>
            <person name="Swarnkar M.K."/>
            <person name="Sharma A."/>
            <person name="Kaushal K."/>
            <person name="Soni R."/>
            <person name="Rana S."/>
            <person name="Singh A.K."/>
            <person name="Gulati A."/>
        </authorList>
    </citation>
    <scope>NUCLEOTIDE SEQUENCE [LARGE SCALE GENOMIC DNA]</scope>
    <source>
        <strain evidence="12 13">IHB B 13600</strain>
    </source>
</reference>
<dbReference type="PANTHER" id="PTHR43725:SF47">
    <property type="entry name" value="UDP-GLUCOSE 4-EPIMERASE"/>
    <property type="match status" value="1"/>
</dbReference>
<evidence type="ECO:0000313" key="13">
    <source>
        <dbReference type="Proteomes" id="UP000077875"/>
    </source>
</evidence>
<sequence length="336" mass="37012">MILVTGGAGYIGSHTVLVLLEAGYEVVVYDNLCNGSREAVRRVETLSGKRVAFEQGDIRDRARLDEVLGRYPIEAAIHFAGLKAVGESMVKPLEYFDNNVAGSTHLLQAMADAGVFKIVFSSSATVYGDPGTPVFSEEMPTGTPTNNYGYTKLVVEELLKKLQAADPRWRVALLRYFNPVGAHESGTIGEDPAGEPNNLLPYIAQVAVGKREQLRVFGDDYPTADGTCLRDYIHVMDLAEGHVRALDALARIDGVGIWNLGGGRGHSVLEMIDAFARASGREIPYVVAPRRAGDLAQFWADPSKAKHELDWQTRRGLEEMMQDTWRWQSQNPDGYR</sequence>
<evidence type="ECO:0000256" key="1">
    <source>
        <dbReference type="ARBA" id="ARBA00000083"/>
    </source>
</evidence>
<dbReference type="SUPFAM" id="SSF51735">
    <property type="entry name" value="NAD(P)-binding Rossmann-fold domains"/>
    <property type="match status" value="1"/>
</dbReference>
<dbReference type="Gene3D" id="3.40.50.720">
    <property type="entry name" value="NAD(P)-binding Rossmann-like Domain"/>
    <property type="match status" value="1"/>
</dbReference>
<comment type="catalytic activity">
    <reaction evidence="1 10">
        <text>UDP-alpha-D-glucose = UDP-alpha-D-galactose</text>
        <dbReference type="Rhea" id="RHEA:22168"/>
        <dbReference type="ChEBI" id="CHEBI:58885"/>
        <dbReference type="ChEBI" id="CHEBI:66914"/>
        <dbReference type="EC" id="5.1.3.2"/>
    </reaction>
</comment>
<name>A0A172YFN8_9GAMM</name>
<dbReference type="Proteomes" id="UP000077875">
    <property type="component" value="Chromosome"/>
</dbReference>
<accession>A0A172YFN8</accession>
<dbReference type="KEGG" id="haa:A5892_10180"/>
<keyword evidence="13" id="KW-1185">Reference proteome</keyword>
<dbReference type="STRING" id="376489.A5892_10180"/>
<gene>
    <name evidence="12" type="ORF">A5892_10180</name>
</gene>
<evidence type="ECO:0000256" key="4">
    <source>
        <dbReference type="ARBA" id="ARBA00007637"/>
    </source>
</evidence>
<evidence type="ECO:0000259" key="11">
    <source>
        <dbReference type="Pfam" id="PF01370"/>
    </source>
</evidence>
<dbReference type="EC" id="5.1.3.2" evidence="5 10"/>
<comment type="similarity">
    <text evidence="4 10">Belongs to the NAD(P)-dependent epimerase/dehydratase family.</text>
</comment>
<comment type="cofactor">
    <cofactor evidence="2 10">
        <name>NAD(+)</name>
        <dbReference type="ChEBI" id="CHEBI:57540"/>
    </cofactor>
</comment>
<dbReference type="GO" id="GO:0005829">
    <property type="term" value="C:cytosol"/>
    <property type="evidence" value="ECO:0007669"/>
    <property type="project" value="TreeGrafter"/>
</dbReference>
<comment type="subunit">
    <text evidence="10">Homodimer.</text>
</comment>
<dbReference type="NCBIfam" id="TIGR01179">
    <property type="entry name" value="galE"/>
    <property type="match status" value="1"/>
</dbReference>
<comment type="pathway">
    <text evidence="3 10">Carbohydrate metabolism; galactose metabolism.</text>
</comment>
<evidence type="ECO:0000256" key="7">
    <source>
        <dbReference type="ARBA" id="ARBA00023027"/>
    </source>
</evidence>
<dbReference type="Pfam" id="PF01370">
    <property type="entry name" value="Epimerase"/>
    <property type="match status" value="1"/>
</dbReference>
<dbReference type="GO" id="GO:0006012">
    <property type="term" value="P:galactose metabolic process"/>
    <property type="evidence" value="ECO:0007669"/>
    <property type="project" value="UniProtKB-UniPathway"/>
</dbReference>
<keyword evidence="10" id="KW-0119">Carbohydrate metabolism</keyword>
<evidence type="ECO:0000256" key="3">
    <source>
        <dbReference type="ARBA" id="ARBA00004947"/>
    </source>
</evidence>
<dbReference type="NCBIfam" id="NF007956">
    <property type="entry name" value="PRK10675.1"/>
    <property type="match status" value="1"/>
</dbReference>
<protein>
    <recommendedName>
        <fullName evidence="6 10">UDP-glucose 4-epimerase</fullName>
        <ecNumber evidence="5 10">5.1.3.2</ecNumber>
    </recommendedName>
</protein>
<evidence type="ECO:0000256" key="9">
    <source>
        <dbReference type="ARBA" id="ARBA00023235"/>
    </source>
</evidence>
<dbReference type="InterPro" id="IPR001509">
    <property type="entry name" value="Epimerase_deHydtase"/>
</dbReference>
<dbReference type="AlphaFoldDB" id="A0A172YFN8"/>